<organism evidence="3 4">
    <name type="scientific">Actinoplanes siamensis</name>
    <dbReference type="NCBI Taxonomy" id="1223317"/>
    <lineage>
        <taxon>Bacteria</taxon>
        <taxon>Bacillati</taxon>
        <taxon>Actinomycetota</taxon>
        <taxon>Actinomycetes</taxon>
        <taxon>Micromonosporales</taxon>
        <taxon>Micromonosporaceae</taxon>
        <taxon>Actinoplanes</taxon>
    </lineage>
</organism>
<dbReference type="EMBL" id="BOMW01000064">
    <property type="protein sequence ID" value="GIF08532.1"/>
    <property type="molecule type" value="Genomic_DNA"/>
</dbReference>
<sequence>MPGKEHRRRLGAIAVAMAMALTLMSLFSVISPAQRGAAVADVSVGGAEQAAVNSPACDPTDGFLLVRAPSDDEQIGLPAADAPAGRLPGTRRVDAPVIISTDSSGKGYGTVRGPPSTHRCRG</sequence>
<proteinExistence type="predicted"/>
<evidence type="ECO:0000256" key="2">
    <source>
        <dbReference type="SAM" id="Phobius"/>
    </source>
</evidence>
<gene>
    <name evidence="3" type="ORF">Asi03nite_60700</name>
</gene>
<reference evidence="3" key="1">
    <citation type="submission" date="2021-01" db="EMBL/GenBank/DDBJ databases">
        <title>Whole genome shotgun sequence of Actinoplanes siamensis NBRC 109076.</title>
        <authorList>
            <person name="Komaki H."/>
            <person name="Tamura T."/>
        </authorList>
    </citation>
    <scope>NUCLEOTIDE SEQUENCE</scope>
    <source>
        <strain evidence="3">NBRC 109076</strain>
    </source>
</reference>
<evidence type="ECO:0000256" key="1">
    <source>
        <dbReference type="SAM" id="MobiDB-lite"/>
    </source>
</evidence>
<dbReference type="RefSeq" id="WP_203683882.1">
    <property type="nucleotide sequence ID" value="NZ_BOMW01000064.1"/>
</dbReference>
<evidence type="ECO:0000313" key="4">
    <source>
        <dbReference type="Proteomes" id="UP000629619"/>
    </source>
</evidence>
<name>A0A919NC81_9ACTN</name>
<feature type="region of interest" description="Disordered" evidence="1">
    <location>
        <begin position="98"/>
        <end position="122"/>
    </location>
</feature>
<protein>
    <submittedName>
        <fullName evidence="3">Uncharacterized protein</fullName>
    </submittedName>
</protein>
<keyword evidence="2" id="KW-0472">Membrane</keyword>
<feature type="region of interest" description="Disordered" evidence="1">
    <location>
        <begin position="74"/>
        <end position="93"/>
    </location>
</feature>
<dbReference type="Proteomes" id="UP000629619">
    <property type="component" value="Unassembled WGS sequence"/>
</dbReference>
<feature type="transmembrane region" description="Helical" evidence="2">
    <location>
        <begin position="12"/>
        <end position="30"/>
    </location>
</feature>
<accession>A0A919NC81</accession>
<evidence type="ECO:0000313" key="3">
    <source>
        <dbReference type="EMBL" id="GIF08532.1"/>
    </source>
</evidence>
<keyword evidence="2" id="KW-1133">Transmembrane helix</keyword>
<dbReference type="AlphaFoldDB" id="A0A919NC81"/>
<keyword evidence="4" id="KW-1185">Reference proteome</keyword>
<keyword evidence="2" id="KW-0812">Transmembrane</keyword>
<comment type="caution">
    <text evidence="3">The sequence shown here is derived from an EMBL/GenBank/DDBJ whole genome shotgun (WGS) entry which is preliminary data.</text>
</comment>